<dbReference type="AlphaFoldDB" id="A0A834W0M5"/>
<gene>
    <name evidence="2" type="ORF">G2W53_043551</name>
</gene>
<accession>A0A834W0M5</accession>
<evidence type="ECO:0000313" key="2">
    <source>
        <dbReference type="EMBL" id="KAF7804440.1"/>
    </source>
</evidence>
<reference evidence="2" key="1">
    <citation type="submission" date="2020-09" db="EMBL/GenBank/DDBJ databases">
        <title>Genome-Enabled Discovery of Anthraquinone Biosynthesis in Senna tora.</title>
        <authorList>
            <person name="Kang S.-H."/>
            <person name="Pandey R.P."/>
            <person name="Lee C.-M."/>
            <person name="Sim J.-S."/>
            <person name="Jeong J.-T."/>
            <person name="Choi B.-S."/>
            <person name="Jung M."/>
            <person name="Ginzburg D."/>
            <person name="Zhao K."/>
            <person name="Won S.Y."/>
            <person name="Oh T.-J."/>
            <person name="Yu Y."/>
            <person name="Kim N.-H."/>
            <person name="Lee O.R."/>
            <person name="Lee T.-H."/>
            <person name="Bashyal P."/>
            <person name="Kim T.-S."/>
            <person name="Lee W.-H."/>
            <person name="Kawkins C."/>
            <person name="Kim C.-K."/>
            <person name="Kim J.S."/>
            <person name="Ahn B.O."/>
            <person name="Rhee S.Y."/>
            <person name="Sohng J.K."/>
        </authorList>
    </citation>
    <scope>NUCLEOTIDE SEQUENCE</scope>
    <source>
        <tissue evidence="2">Leaf</tissue>
    </source>
</reference>
<dbReference type="GO" id="GO:0009733">
    <property type="term" value="P:response to auxin"/>
    <property type="evidence" value="ECO:0007669"/>
    <property type="project" value="InterPro"/>
</dbReference>
<name>A0A834W0M5_9FABA</name>
<evidence type="ECO:0000256" key="1">
    <source>
        <dbReference type="ARBA" id="ARBA00006974"/>
    </source>
</evidence>
<protein>
    <submittedName>
        <fullName evidence="2">Indole-3-acetic acid-induced protein ARG7</fullName>
    </submittedName>
</protein>
<comment type="similarity">
    <text evidence="1">Belongs to the ARG7 family.</text>
</comment>
<comment type="caution">
    <text evidence="2">The sequence shown here is derived from an EMBL/GenBank/DDBJ whole genome shotgun (WGS) entry which is preliminary data.</text>
</comment>
<dbReference type="PANTHER" id="PTHR31374:SF9">
    <property type="entry name" value="AUXIN-RESPONSIVE FAMILY PROTEIN"/>
    <property type="match status" value="1"/>
</dbReference>
<dbReference type="PANTHER" id="PTHR31374">
    <property type="entry name" value="AUXIN-INDUCED PROTEIN-LIKE-RELATED"/>
    <property type="match status" value="1"/>
</dbReference>
<dbReference type="Proteomes" id="UP000634136">
    <property type="component" value="Unassembled WGS sequence"/>
</dbReference>
<dbReference type="OrthoDB" id="1840940at2759"/>
<keyword evidence="3" id="KW-1185">Reference proteome</keyword>
<dbReference type="InterPro" id="IPR003676">
    <property type="entry name" value="SAUR_fam"/>
</dbReference>
<dbReference type="EMBL" id="JAAIUW010000013">
    <property type="protein sequence ID" value="KAF7804440.1"/>
    <property type="molecule type" value="Genomic_DNA"/>
</dbReference>
<sequence length="166" mass="19011">MKGKFVREYIINKWKKMGTRVIPCTACQNCCCQWSSSSMHEENSIPGDVPKGHLVVYVGDNRKRFVIKIKLLNHPLFKALLDLAQEEYDFMADSKLCIPCDERLFRSVLRCATFPQNQGDDSVLSVLLLLSAQNVKFVTLSKVMPALDELQIHWTKIEGMFKEEPS</sequence>
<proteinExistence type="inferred from homology"/>
<dbReference type="Pfam" id="PF02519">
    <property type="entry name" value="Auxin_inducible"/>
    <property type="match status" value="1"/>
</dbReference>
<evidence type="ECO:0000313" key="3">
    <source>
        <dbReference type="Proteomes" id="UP000634136"/>
    </source>
</evidence>
<organism evidence="2 3">
    <name type="scientific">Senna tora</name>
    <dbReference type="NCBI Taxonomy" id="362788"/>
    <lineage>
        <taxon>Eukaryota</taxon>
        <taxon>Viridiplantae</taxon>
        <taxon>Streptophyta</taxon>
        <taxon>Embryophyta</taxon>
        <taxon>Tracheophyta</taxon>
        <taxon>Spermatophyta</taxon>
        <taxon>Magnoliopsida</taxon>
        <taxon>eudicotyledons</taxon>
        <taxon>Gunneridae</taxon>
        <taxon>Pentapetalae</taxon>
        <taxon>rosids</taxon>
        <taxon>fabids</taxon>
        <taxon>Fabales</taxon>
        <taxon>Fabaceae</taxon>
        <taxon>Caesalpinioideae</taxon>
        <taxon>Cassia clade</taxon>
        <taxon>Senna</taxon>
    </lineage>
</organism>